<dbReference type="Gene3D" id="2.60.120.200">
    <property type="match status" value="1"/>
</dbReference>
<evidence type="ECO:0000256" key="12">
    <source>
        <dbReference type="ARBA" id="ARBA00022777"/>
    </source>
</evidence>
<dbReference type="PROSITE" id="PS50011">
    <property type="entry name" value="PROTEIN_KINASE_DOM"/>
    <property type="match status" value="1"/>
</dbReference>
<feature type="chain" id="PRO_5012422599" description="non-specific serine/threonine protein kinase" evidence="24">
    <location>
        <begin position="18"/>
        <end position="681"/>
    </location>
</feature>
<comment type="function">
    <text evidence="19">Involved in resistance response to the pathogenic oomycetes Phytophthora infestans and Phytophthora capsici.</text>
</comment>
<feature type="transmembrane region" description="Helical" evidence="23">
    <location>
        <begin position="292"/>
        <end position="315"/>
    </location>
</feature>
<dbReference type="SMART" id="SM00220">
    <property type="entry name" value="S_TKc"/>
    <property type="match status" value="1"/>
</dbReference>
<proteinExistence type="inferred from homology"/>
<keyword evidence="17" id="KW-0675">Receptor</keyword>
<comment type="similarity">
    <text evidence="2">In the N-terminal section; belongs to the leguminous lectin family.</text>
</comment>
<dbReference type="InterPro" id="IPR050528">
    <property type="entry name" value="L-type_Lectin-RKs"/>
</dbReference>
<evidence type="ECO:0000256" key="7">
    <source>
        <dbReference type="ARBA" id="ARBA00022679"/>
    </source>
</evidence>
<feature type="signal peptide" evidence="24">
    <location>
        <begin position="1"/>
        <end position="17"/>
    </location>
</feature>
<dbReference type="InParanoid" id="A0A251TQI0"/>
<dbReference type="EC" id="2.7.11.1" evidence="4"/>
<protein>
    <recommendedName>
        <fullName evidence="4">non-specific serine/threonine protein kinase</fullName>
        <ecNumber evidence="4">2.7.11.1</ecNumber>
    </recommendedName>
</protein>
<dbReference type="FunFam" id="3.30.200.20:FF:000168">
    <property type="entry name" value="L-type lectin-domain containing receptor kinase IX.1"/>
    <property type="match status" value="1"/>
</dbReference>
<evidence type="ECO:0000313" key="27">
    <source>
        <dbReference type="EMBL" id="OTG13385.1"/>
    </source>
</evidence>
<evidence type="ECO:0000256" key="9">
    <source>
        <dbReference type="ARBA" id="ARBA00022729"/>
    </source>
</evidence>
<keyword evidence="11 22" id="KW-0547">Nucleotide-binding</keyword>
<dbReference type="Gene3D" id="1.10.510.10">
    <property type="entry name" value="Transferase(Phosphotransferase) domain 1"/>
    <property type="match status" value="1"/>
</dbReference>
<keyword evidence="5" id="KW-1003">Cell membrane</keyword>
<dbReference type="EMBL" id="MNCJ02000319">
    <property type="protein sequence ID" value="KAF5812439.1"/>
    <property type="molecule type" value="Genomic_DNA"/>
</dbReference>
<dbReference type="EMBL" id="CM007899">
    <property type="protein sequence ID" value="OTG13385.1"/>
    <property type="molecule type" value="Genomic_DNA"/>
</dbReference>
<evidence type="ECO:0000256" key="15">
    <source>
        <dbReference type="ARBA" id="ARBA00022989"/>
    </source>
</evidence>
<evidence type="ECO:0000256" key="14">
    <source>
        <dbReference type="ARBA" id="ARBA00022840"/>
    </source>
</evidence>
<keyword evidence="13" id="KW-0611">Plant defense</keyword>
<dbReference type="AlphaFoldDB" id="A0A251TQI0"/>
<name>A0A251TQI0_HELAN</name>
<keyword evidence="15 23" id="KW-1133">Transmembrane helix</keyword>
<keyword evidence="14 22" id="KW-0067">ATP-binding</keyword>
<reference evidence="26" key="3">
    <citation type="submission" date="2020-06" db="EMBL/GenBank/DDBJ databases">
        <title>Helianthus annuus Genome sequencing and assembly Release 2.</title>
        <authorList>
            <person name="Gouzy J."/>
            <person name="Langlade N."/>
            <person name="Munos S."/>
        </authorList>
    </citation>
    <scope>NUCLEOTIDE SEQUENCE</scope>
    <source>
        <tissue evidence="26">Leaves</tissue>
    </source>
</reference>
<evidence type="ECO:0000256" key="23">
    <source>
        <dbReference type="SAM" id="Phobius"/>
    </source>
</evidence>
<evidence type="ECO:0000256" key="20">
    <source>
        <dbReference type="ARBA" id="ARBA00058818"/>
    </source>
</evidence>
<dbReference type="FunFam" id="1.10.510.10:FF:000240">
    <property type="entry name" value="Lectin-domain containing receptor kinase A4.3"/>
    <property type="match status" value="1"/>
</dbReference>
<reference evidence="26 28" key="1">
    <citation type="journal article" date="2017" name="Nature">
        <title>The sunflower genome provides insights into oil metabolism, flowering and Asterid evolution.</title>
        <authorList>
            <person name="Badouin H."/>
            <person name="Gouzy J."/>
            <person name="Grassa C.J."/>
            <person name="Murat F."/>
            <person name="Staton S.E."/>
            <person name="Cottret L."/>
            <person name="Lelandais-Briere C."/>
            <person name="Owens G.L."/>
            <person name="Carrere S."/>
            <person name="Mayjonade B."/>
            <person name="Legrand L."/>
            <person name="Gill N."/>
            <person name="Kane N.C."/>
            <person name="Bowers J.E."/>
            <person name="Hubner S."/>
            <person name="Bellec A."/>
            <person name="Berard A."/>
            <person name="Berges H."/>
            <person name="Blanchet N."/>
            <person name="Boniface M.C."/>
            <person name="Brunel D."/>
            <person name="Catrice O."/>
            <person name="Chaidir N."/>
            <person name="Claudel C."/>
            <person name="Donnadieu C."/>
            <person name="Faraut T."/>
            <person name="Fievet G."/>
            <person name="Helmstetter N."/>
            <person name="King M."/>
            <person name="Knapp S.J."/>
            <person name="Lai Z."/>
            <person name="Le Paslier M.C."/>
            <person name="Lippi Y."/>
            <person name="Lorenzon L."/>
            <person name="Mandel J.R."/>
            <person name="Marage G."/>
            <person name="Marchand G."/>
            <person name="Marquand E."/>
            <person name="Bret-Mestries E."/>
            <person name="Morien E."/>
            <person name="Nambeesan S."/>
            <person name="Nguyen T."/>
            <person name="Pegot-Espagnet P."/>
            <person name="Pouilly N."/>
            <person name="Raftis F."/>
            <person name="Sallet E."/>
            <person name="Schiex T."/>
            <person name="Thomas J."/>
            <person name="Vandecasteele C."/>
            <person name="Vares D."/>
            <person name="Vear F."/>
            <person name="Vautrin S."/>
            <person name="Crespi M."/>
            <person name="Mangin B."/>
            <person name="Burke J.M."/>
            <person name="Salse J."/>
            <person name="Munos S."/>
            <person name="Vincourt P."/>
            <person name="Rieseberg L.H."/>
            <person name="Langlade N.B."/>
        </authorList>
    </citation>
    <scope>NUCLEOTIDE SEQUENCE [LARGE SCALE GENOMIC DNA]</scope>
    <source>
        <strain evidence="28">cv. SF193</strain>
        <tissue evidence="26">Leaves</tissue>
    </source>
</reference>
<evidence type="ECO:0000256" key="6">
    <source>
        <dbReference type="ARBA" id="ARBA00022527"/>
    </source>
</evidence>
<evidence type="ECO:0000256" key="19">
    <source>
        <dbReference type="ARBA" id="ARBA00058054"/>
    </source>
</evidence>
<dbReference type="Gramene" id="mRNA:HanXRQr2_Chr04g0192621">
    <property type="protein sequence ID" value="CDS:HanXRQr2_Chr04g0192621.1"/>
    <property type="gene ID" value="HanXRQr2_Chr04g0192621"/>
</dbReference>
<comment type="subcellular location">
    <subcellularLocation>
        <location evidence="1">Cell membrane</location>
        <topology evidence="1">Single-pass type I membrane protein</topology>
    </subcellularLocation>
</comment>
<dbReference type="PROSITE" id="PS00108">
    <property type="entry name" value="PROTEIN_KINASE_ST"/>
    <property type="match status" value="1"/>
</dbReference>
<dbReference type="InterPro" id="IPR011009">
    <property type="entry name" value="Kinase-like_dom_sf"/>
</dbReference>
<dbReference type="SUPFAM" id="SSF56112">
    <property type="entry name" value="Protein kinase-like (PK-like)"/>
    <property type="match status" value="1"/>
</dbReference>
<keyword evidence="7 26" id="KW-0808">Transferase</keyword>
<evidence type="ECO:0000256" key="1">
    <source>
        <dbReference type="ARBA" id="ARBA00004251"/>
    </source>
</evidence>
<keyword evidence="12" id="KW-0418">Kinase</keyword>
<dbReference type="InterPro" id="IPR001220">
    <property type="entry name" value="Legume_lectin_dom"/>
</dbReference>
<dbReference type="CDD" id="cd14066">
    <property type="entry name" value="STKc_IRAK"/>
    <property type="match status" value="1"/>
</dbReference>
<dbReference type="Gene3D" id="3.30.200.20">
    <property type="entry name" value="Phosphorylase Kinase, domain 1"/>
    <property type="match status" value="1"/>
</dbReference>
<dbReference type="OMA" id="WCHEGKE"/>
<dbReference type="Pfam" id="PF00069">
    <property type="entry name" value="Pkinase"/>
    <property type="match status" value="1"/>
</dbReference>
<dbReference type="GO" id="GO:0004674">
    <property type="term" value="F:protein serine/threonine kinase activity"/>
    <property type="evidence" value="ECO:0007669"/>
    <property type="project" value="UniProtKB-KW"/>
</dbReference>
<accession>A0A251TQI0</accession>
<dbReference type="InterPro" id="IPR019825">
    <property type="entry name" value="Lectin_legB_Mn/Ca_BS"/>
</dbReference>
<evidence type="ECO:0000313" key="26">
    <source>
        <dbReference type="EMBL" id="KAF5812439.1"/>
    </source>
</evidence>
<keyword evidence="6" id="KW-0723">Serine/threonine-protein kinase</keyword>
<gene>
    <name evidence="27" type="ORF">HannXRQ_Chr10g0319901</name>
    <name evidence="26" type="ORF">HanXRQr2_Chr04g0192621</name>
</gene>
<evidence type="ECO:0000256" key="2">
    <source>
        <dbReference type="ARBA" id="ARBA00008536"/>
    </source>
</evidence>
<evidence type="ECO:0000256" key="21">
    <source>
        <dbReference type="ARBA" id="ARBA00063357"/>
    </source>
</evidence>
<comment type="subunit">
    <text evidence="21">Interacts with ABCG40.</text>
</comment>
<dbReference type="FunFam" id="2.60.120.200:FF:000103">
    <property type="entry name" value="L-type lectin-domain containing receptor kinase IX.1"/>
    <property type="match status" value="1"/>
</dbReference>
<evidence type="ECO:0000256" key="24">
    <source>
        <dbReference type="SAM" id="SignalP"/>
    </source>
</evidence>
<evidence type="ECO:0000256" key="8">
    <source>
        <dbReference type="ARBA" id="ARBA00022692"/>
    </source>
</evidence>
<evidence type="ECO:0000256" key="5">
    <source>
        <dbReference type="ARBA" id="ARBA00022475"/>
    </source>
</evidence>
<dbReference type="GO" id="GO:0005524">
    <property type="term" value="F:ATP binding"/>
    <property type="evidence" value="ECO:0007669"/>
    <property type="project" value="UniProtKB-UniRule"/>
</dbReference>
<evidence type="ECO:0000256" key="16">
    <source>
        <dbReference type="ARBA" id="ARBA00023136"/>
    </source>
</evidence>
<dbReference type="Pfam" id="PF00139">
    <property type="entry name" value="Lectin_legB"/>
    <property type="match status" value="1"/>
</dbReference>
<organism evidence="27 28">
    <name type="scientific">Helianthus annuus</name>
    <name type="common">Common sunflower</name>
    <dbReference type="NCBI Taxonomy" id="4232"/>
    <lineage>
        <taxon>Eukaryota</taxon>
        <taxon>Viridiplantae</taxon>
        <taxon>Streptophyta</taxon>
        <taxon>Embryophyta</taxon>
        <taxon>Tracheophyta</taxon>
        <taxon>Spermatophyta</taxon>
        <taxon>Magnoliopsida</taxon>
        <taxon>eudicotyledons</taxon>
        <taxon>Gunneridae</taxon>
        <taxon>Pentapetalae</taxon>
        <taxon>asterids</taxon>
        <taxon>campanulids</taxon>
        <taxon>Asterales</taxon>
        <taxon>Asteraceae</taxon>
        <taxon>Asteroideae</taxon>
        <taxon>Heliantheae alliance</taxon>
        <taxon>Heliantheae</taxon>
        <taxon>Helianthus</taxon>
    </lineage>
</organism>
<dbReference type="Proteomes" id="UP000215914">
    <property type="component" value="Chromosome 10"/>
</dbReference>
<keyword evidence="9 24" id="KW-0732">Signal</keyword>
<keyword evidence="16 23" id="KW-0472">Membrane</keyword>
<dbReference type="OrthoDB" id="4062651at2759"/>
<dbReference type="PROSITE" id="PS00307">
    <property type="entry name" value="LECTIN_LEGUME_BETA"/>
    <property type="match status" value="1"/>
</dbReference>
<dbReference type="GO" id="GO:0005886">
    <property type="term" value="C:plasma membrane"/>
    <property type="evidence" value="ECO:0000318"/>
    <property type="project" value="GO_Central"/>
</dbReference>
<dbReference type="GO" id="GO:0030246">
    <property type="term" value="F:carbohydrate binding"/>
    <property type="evidence" value="ECO:0007669"/>
    <property type="project" value="UniProtKB-KW"/>
</dbReference>
<comment type="function">
    <text evidence="20">Promotes hydrogen peroxide H(2)O(2) production and cell death.</text>
</comment>
<dbReference type="PROSITE" id="PS00107">
    <property type="entry name" value="PROTEIN_KINASE_ATP"/>
    <property type="match status" value="1"/>
</dbReference>
<dbReference type="InterPro" id="IPR013320">
    <property type="entry name" value="ConA-like_dom_sf"/>
</dbReference>
<evidence type="ECO:0000256" key="4">
    <source>
        <dbReference type="ARBA" id="ARBA00012513"/>
    </source>
</evidence>
<evidence type="ECO:0000259" key="25">
    <source>
        <dbReference type="PROSITE" id="PS50011"/>
    </source>
</evidence>
<dbReference type="InterPro" id="IPR000719">
    <property type="entry name" value="Prot_kinase_dom"/>
</dbReference>
<keyword evidence="10 27" id="KW-0430">Lectin</keyword>
<evidence type="ECO:0000256" key="17">
    <source>
        <dbReference type="ARBA" id="ARBA00023170"/>
    </source>
</evidence>
<sequence>MIIVLYLLFLALIPSWAKLSFNFTSFSPNNHDLNYSGDAAPSSPVIQLTRNQQDQQMHSSTGRVTYHKLFHLWDKSSGDLADFTTRFTFIINAGDQAMYGDGIAFFLAPDGFEIPSKQEGGGIGLAGGDQVLNSTLNPFVAVEFDTFTNDWDPVGDHVGININSMISVTNVTWSNLVSVGEMNTARVTYNSTAKRLSVAFTGFDGDRVFTQRLSTQVDLREYLPENVSIGFSASTGDYYEIHTLHSWDFESSLPIDEQIIGPIGTITTAFAPAPIPSAAETVDVPDNARTKVVLGLSLGVSVCALVTAFFIFRSLKKRVIISRKKNEDVNNMIDATQAFGIETGPKKFTYKQLAIATNNFAEGEKIGQGGFGGVYKGFLKEIHSHVAVKKISSGSKQGIKEYAAEVKTISQLRHRNLVNLIGWCHEGKELLLVYEFMSNGSLDSHLFKGSCLLTWSIRYNVVKGLAAALLYLQEEWEQCVLHRDIKSSNVMLDSSFNAKLGDFGLARLVDHEKGSQTTILAGTMGYMAPECILTGKAGKVSDVYSFGVVALEIATGKKPLDQMAEDGHIRLVDHVWDFYGRGKLSEVADPKLDAHFDEGEMERVISVGLWCAHTDPNARPSIKQAIQVLNFEAPFPSLSKTVPSAIFATPVNMSAFWSSPSIDLTGSGTASSSASSTTETQ</sequence>
<evidence type="ECO:0000256" key="3">
    <source>
        <dbReference type="ARBA" id="ARBA00010217"/>
    </source>
</evidence>
<keyword evidence="18" id="KW-0325">Glycoprotein</keyword>
<evidence type="ECO:0000256" key="11">
    <source>
        <dbReference type="ARBA" id="ARBA00022741"/>
    </source>
</evidence>
<feature type="domain" description="Protein kinase" evidence="25">
    <location>
        <begin position="360"/>
        <end position="636"/>
    </location>
</feature>
<dbReference type="GO" id="GO:0002229">
    <property type="term" value="P:defense response to oomycetes"/>
    <property type="evidence" value="ECO:0007669"/>
    <property type="project" value="UniProtKB-ARBA"/>
</dbReference>
<dbReference type="CDD" id="cd06899">
    <property type="entry name" value="lectin_legume_LecRK_Arcelin_ConA"/>
    <property type="match status" value="1"/>
</dbReference>
<dbReference type="InterPro" id="IPR017441">
    <property type="entry name" value="Protein_kinase_ATP_BS"/>
</dbReference>
<dbReference type="PANTHER" id="PTHR27007">
    <property type="match status" value="1"/>
</dbReference>
<reference evidence="27" key="2">
    <citation type="submission" date="2017-02" db="EMBL/GenBank/DDBJ databases">
        <title>Sunflower complete genome.</title>
        <authorList>
            <person name="Langlade N."/>
            <person name="Munos S."/>
        </authorList>
    </citation>
    <scope>NUCLEOTIDE SEQUENCE [LARGE SCALE GENOMIC DNA]</scope>
    <source>
        <tissue evidence="27">Leaves</tissue>
    </source>
</reference>
<feature type="binding site" evidence="22">
    <location>
        <position position="390"/>
    </location>
    <ligand>
        <name>ATP</name>
        <dbReference type="ChEBI" id="CHEBI:30616"/>
    </ligand>
</feature>
<keyword evidence="8 23" id="KW-0812">Transmembrane</keyword>
<evidence type="ECO:0000313" key="28">
    <source>
        <dbReference type="Proteomes" id="UP000215914"/>
    </source>
</evidence>
<evidence type="ECO:0000256" key="10">
    <source>
        <dbReference type="ARBA" id="ARBA00022734"/>
    </source>
</evidence>
<dbReference type="SUPFAM" id="SSF49899">
    <property type="entry name" value="Concanavalin A-like lectins/glucanases"/>
    <property type="match status" value="1"/>
</dbReference>
<dbReference type="GO" id="GO:0009626">
    <property type="term" value="P:plant-type hypersensitive response"/>
    <property type="evidence" value="ECO:0007669"/>
    <property type="project" value="UniProtKB-ARBA"/>
</dbReference>
<evidence type="ECO:0000256" key="22">
    <source>
        <dbReference type="PROSITE-ProRule" id="PRU10141"/>
    </source>
</evidence>
<comment type="similarity">
    <text evidence="3">In the C-terminal section; belongs to the protein kinase superfamily. Ser/Thr protein kinase family.</text>
</comment>
<evidence type="ECO:0000256" key="13">
    <source>
        <dbReference type="ARBA" id="ARBA00022821"/>
    </source>
</evidence>
<dbReference type="InterPro" id="IPR008271">
    <property type="entry name" value="Ser/Thr_kinase_AS"/>
</dbReference>
<evidence type="ECO:0000256" key="18">
    <source>
        <dbReference type="ARBA" id="ARBA00023180"/>
    </source>
</evidence>
<keyword evidence="28" id="KW-1185">Reference proteome</keyword>